<dbReference type="VEuPathDB" id="FungiDB:FOC4_g10007022"/>
<dbReference type="InterPro" id="IPR002347">
    <property type="entry name" value="SDR_fam"/>
</dbReference>
<evidence type="ECO:0000256" key="1">
    <source>
        <dbReference type="ARBA" id="ARBA00006484"/>
    </source>
</evidence>
<feature type="domain" description="Ketoreductase" evidence="4">
    <location>
        <begin position="28"/>
        <end position="190"/>
    </location>
</feature>
<dbReference type="VEuPathDB" id="FungiDB:FOMG_03196"/>
<organism evidence="5 6">
    <name type="scientific">Fusarium oxysporum</name>
    <name type="common">Fusarium vascular wilt</name>
    <dbReference type="NCBI Taxonomy" id="5507"/>
    <lineage>
        <taxon>Eukaryota</taxon>
        <taxon>Fungi</taxon>
        <taxon>Dikarya</taxon>
        <taxon>Ascomycota</taxon>
        <taxon>Pezizomycotina</taxon>
        <taxon>Sordariomycetes</taxon>
        <taxon>Hypocreomycetidae</taxon>
        <taxon>Hypocreales</taxon>
        <taxon>Nectriaceae</taxon>
        <taxon>Fusarium</taxon>
        <taxon>Fusarium oxysporum species complex</taxon>
    </lineage>
</organism>
<sequence length="282" mass="29993">MSAAVISTQAEDDYQTANVFDLLSLKERVVVITGAAKGIGLALGFAAAEAGALIAIIDAAPEPDAAFSSLEKLTPKARYYRSDVTDYDRLQSAFATIVQDFGRIDGLVTAAGIVSDQPMLKRDPADVKKCLEINSLGTYYAVRLAVEQMVKQSPRSADASIGSIVTIASIAAHQASRGQYTSDYCMSKGAVLSLTKQLGVELAEHGIRINCLSPGYIATDLTANLIDKFPNLGTIFNSEPPMKRMGRRTDLKAAAVFLLSDASSYMTSAEMLITGGMHAGRI</sequence>
<dbReference type="AlphaFoldDB" id="A0A2H3TRH2"/>
<evidence type="ECO:0000313" key="5">
    <source>
        <dbReference type="EMBL" id="SCO91238.1"/>
    </source>
</evidence>
<dbReference type="OrthoDB" id="5325318at2759"/>
<dbReference type="GO" id="GO:0050664">
    <property type="term" value="F:oxidoreductase activity, acting on NAD(P)H, oxygen as acceptor"/>
    <property type="evidence" value="ECO:0007669"/>
    <property type="project" value="TreeGrafter"/>
</dbReference>
<dbReference type="PANTHER" id="PTHR43008">
    <property type="entry name" value="BENZIL REDUCTASE"/>
    <property type="match status" value="1"/>
</dbReference>
<dbReference type="Pfam" id="PF13561">
    <property type="entry name" value="adh_short_C2"/>
    <property type="match status" value="1"/>
</dbReference>
<dbReference type="VEuPathDB" id="FungiDB:FOZG_03125"/>
<keyword evidence="3" id="KW-0560">Oxidoreductase</keyword>
<evidence type="ECO:0000256" key="2">
    <source>
        <dbReference type="ARBA" id="ARBA00022857"/>
    </source>
</evidence>
<protein>
    <submittedName>
        <fullName evidence="5">Related to D-arabinitol 2-dehydrogenase</fullName>
    </submittedName>
</protein>
<dbReference type="InterPro" id="IPR036291">
    <property type="entry name" value="NAD(P)-bd_dom_sf"/>
</dbReference>
<dbReference type="SMART" id="SM00822">
    <property type="entry name" value="PKS_KR"/>
    <property type="match status" value="1"/>
</dbReference>
<dbReference type="GO" id="GO:0016616">
    <property type="term" value="F:oxidoreductase activity, acting on the CH-OH group of donors, NAD or NADP as acceptor"/>
    <property type="evidence" value="ECO:0007669"/>
    <property type="project" value="UniProtKB-ARBA"/>
</dbReference>
<gene>
    <name evidence="5" type="ORF">FRV6_15366</name>
</gene>
<dbReference type="VEuPathDB" id="FungiDB:FOIG_06910"/>
<dbReference type="InterPro" id="IPR057326">
    <property type="entry name" value="KR_dom"/>
</dbReference>
<dbReference type="VEuPathDB" id="FungiDB:HZS61_014142"/>
<evidence type="ECO:0000256" key="3">
    <source>
        <dbReference type="ARBA" id="ARBA00023002"/>
    </source>
</evidence>
<comment type="similarity">
    <text evidence="1">Belongs to the short-chain dehydrogenases/reductases (SDR) family.</text>
</comment>
<dbReference type="PRINTS" id="PR00080">
    <property type="entry name" value="SDRFAMILY"/>
</dbReference>
<evidence type="ECO:0000259" key="4">
    <source>
        <dbReference type="SMART" id="SM00822"/>
    </source>
</evidence>
<proteinExistence type="inferred from homology"/>
<dbReference type="Proteomes" id="UP000219369">
    <property type="component" value="Unassembled WGS sequence"/>
</dbReference>
<dbReference type="InterPro" id="IPR020904">
    <property type="entry name" value="Sc_DH/Rdtase_CS"/>
</dbReference>
<dbReference type="SUPFAM" id="SSF51735">
    <property type="entry name" value="NAD(P)-binding Rossmann-fold domains"/>
    <property type="match status" value="1"/>
</dbReference>
<name>A0A2H3TRH2_FUSOX</name>
<accession>A0A2H3TRH2</accession>
<keyword evidence="2" id="KW-0521">NADP</keyword>
<dbReference type="VEuPathDB" id="FungiDB:FOXG_04023"/>
<dbReference type="PROSITE" id="PS00061">
    <property type="entry name" value="ADH_SHORT"/>
    <property type="match status" value="1"/>
</dbReference>
<evidence type="ECO:0000313" key="6">
    <source>
        <dbReference type="Proteomes" id="UP000219369"/>
    </source>
</evidence>
<dbReference type="PRINTS" id="PR00081">
    <property type="entry name" value="GDHRDH"/>
</dbReference>
<reference evidence="6" key="1">
    <citation type="submission" date="2016-09" db="EMBL/GenBank/DDBJ databases">
        <authorList>
            <person name="Guldener U."/>
        </authorList>
    </citation>
    <scope>NUCLEOTIDE SEQUENCE [LARGE SCALE GENOMIC DNA]</scope>
    <source>
        <strain evidence="6">V64-1</strain>
    </source>
</reference>
<dbReference type="EMBL" id="FMJY01000010">
    <property type="protein sequence ID" value="SCO91238.1"/>
    <property type="molecule type" value="Genomic_DNA"/>
</dbReference>
<dbReference type="VEuPathDB" id="FungiDB:FOC1_g10004605"/>
<dbReference type="FunFam" id="3.40.50.720:FF:000084">
    <property type="entry name" value="Short-chain dehydrogenase reductase"/>
    <property type="match status" value="1"/>
</dbReference>
<dbReference type="PANTHER" id="PTHR43008:SF4">
    <property type="entry name" value="CHAIN DEHYDROGENASE, PUTATIVE (AFU_ORTHOLOGUE AFUA_4G08710)-RELATED"/>
    <property type="match status" value="1"/>
</dbReference>
<dbReference type="Gene3D" id="3.40.50.720">
    <property type="entry name" value="NAD(P)-binding Rossmann-like Domain"/>
    <property type="match status" value="1"/>
</dbReference>